<gene>
    <name evidence="4" type="ORF">EWM64_g6701</name>
</gene>
<dbReference type="InterPro" id="IPR003094">
    <property type="entry name" value="6Pfruct_kin"/>
</dbReference>
<dbReference type="GO" id="GO:0005829">
    <property type="term" value="C:cytosol"/>
    <property type="evidence" value="ECO:0007669"/>
    <property type="project" value="TreeGrafter"/>
</dbReference>
<dbReference type="Pfam" id="PF01591">
    <property type="entry name" value="6PF2K"/>
    <property type="match status" value="1"/>
</dbReference>
<proteinExistence type="predicted"/>
<keyword evidence="5" id="KW-1185">Reference proteome</keyword>
<keyword evidence="2" id="KW-0067">ATP-binding</keyword>
<dbReference type="SUPFAM" id="SSF52540">
    <property type="entry name" value="P-loop containing nucleoside triphosphate hydrolases"/>
    <property type="match status" value="1"/>
</dbReference>
<organism evidence="4 5">
    <name type="scientific">Hericium alpestre</name>
    <dbReference type="NCBI Taxonomy" id="135208"/>
    <lineage>
        <taxon>Eukaryota</taxon>
        <taxon>Fungi</taxon>
        <taxon>Dikarya</taxon>
        <taxon>Basidiomycota</taxon>
        <taxon>Agaricomycotina</taxon>
        <taxon>Agaricomycetes</taxon>
        <taxon>Russulales</taxon>
        <taxon>Hericiaceae</taxon>
        <taxon>Hericium</taxon>
    </lineage>
</organism>
<feature type="domain" description="6-phosphofructo-2-kinase" evidence="3">
    <location>
        <begin position="13"/>
        <end position="245"/>
    </location>
</feature>
<reference evidence="4 5" key="1">
    <citation type="submission" date="2019-02" db="EMBL/GenBank/DDBJ databases">
        <title>Genome sequencing of the rare red list fungi Hericium alpestre (H. flagellum).</title>
        <authorList>
            <person name="Buettner E."/>
            <person name="Kellner H."/>
        </authorList>
    </citation>
    <scope>NUCLEOTIDE SEQUENCE [LARGE SCALE GENOMIC DNA]</scope>
    <source>
        <strain evidence="4 5">DSM 108284</strain>
    </source>
</reference>
<dbReference type="PANTHER" id="PTHR10606">
    <property type="entry name" value="6-PHOSPHOFRUCTO-2-KINASE/FRUCTOSE-2,6-BISPHOSPHATASE"/>
    <property type="match status" value="1"/>
</dbReference>
<dbReference type="OrthoDB" id="267323at2759"/>
<name>A0A4Y9ZRA6_9AGAM</name>
<dbReference type="PANTHER" id="PTHR10606:SF39">
    <property type="entry name" value="6-PHOSPHOFRUCTO-2-KINASE_FRUCTOSE-2,6-BISPHOSPHATASE YLR345W-RELATED"/>
    <property type="match status" value="1"/>
</dbReference>
<dbReference type="AlphaFoldDB" id="A0A4Y9ZRA6"/>
<evidence type="ECO:0000256" key="1">
    <source>
        <dbReference type="ARBA" id="ARBA00022741"/>
    </source>
</evidence>
<dbReference type="GO" id="GO:0003873">
    <property type="term" value="F:6-phosphofructo-2-kinase activity"/>
    <property type="evidence" value="ECO:0007669"/>
    <property type="project" value="InterPro"/>
</dbReference>
<dbReference type="GO" id="GO:0004331">
    <property type="term" value="F:fructose-2,6-bisphosphate 2-phosphatase activity"/>
    <property type="evidence" value="ECO:0007669"/>
    <property type="project" value="TreeGrafter"/>
</dbReference>
<evidence type="ECO:0000259" key="3">
    <source>
        <dbReference type="Pfam" id="PF01591"/>
    </source>
</evidence>
<dbReference type="PIRSF" id="PIRSF000709">
    <property type="entry name" value="6PFK_2-Ptase"/>
    <property type="match status" value="1"/>
</dbReference>
<accession>A0A4Y9ZRA6</accession>
<dbReference type="Proteomes" id="UP000298061">
    <property type="component" value="Unassembled WGS sequence"/>
</dbReference>
<dbReference type="InterPro" id="IPR013079">
    <property type="entry name" value="6Phosfructo_kin"/>
</dbReference>
<keyword evidence="1" id="KW-0547">Nucleotide-binding</keyword>
<dbReference type="Gene3D" id="3.40.50.300">
    <property type="entry name" value="P-loop containing nucleotide triphosphate hydrolases"/>
    <property type="match status" value="1"/>
</dbReference>
<evidence type="ECO:0000313" key="4">
    <source>
        <dbReference type="EMBL" id="TFY77312.1"/>
    </source>
</evidence>
<sequence>MVAPLYTTASGLLFHAGKILVVTVGLPARGKTHISRALERYLRWAGVKTQVVSLGDYRRKTLGGAHNLPPDYFSFGEKSPETEALREKVQQGCEALIWDFFNNGCQVIIYDANNGTRAQREKLGEKFDKVGIHVIMLESMCDNNAIIERNIRSVKISSPDYRGWDPDEAVKDYFHRIQVRQEHYEPVEELTWPFIRIINVSHDACSGHEEIPTLGLAQVGEKIMVNNIRGYLQSRIVFFLMNIHNRFRTIYFARSGQSLIEHSYRADADLSPAGGNTRSV</sequence>
<dbReference type="STRING" id="135208.A0A4Y9ZRA6"/>
<comment type="caution">
    <text evidence="4">The sequence shown here is derived from an EMBL/GenBank/DDBJ whole genome shotgun (WGS) entry which is preliminary data.</text>
</comment>
<evidence type="ECO:0000313" key="5">
    <source>
        <dbReference type="Proteomes" id="UP000298061"/>
    </source>
</evidence>
<dbReference type="GO" id="GO:0005524">
    <property type="term" value="F:ATP binding"/>
    <property type="evidence" value="ECO:0007669"/>
    <property type="project" value="UniProtKB-KW"/>
</dbReference>
<dbReference type="EMBL" id="SFCI01000947">
    <property type="protein sequence ID" value="TFY77312.1"/>
    <property type="molecule type" value="Genomic_DNA"/>
</dbReference>
<dbReference type="FunFam" id="3.40.50.300:FF:000644">
    <property type="entry name" value="GpmB, Fructose-2,6-bisphosphatase"/>
    <property type="match status" value="1"/>
</dbReference>
<protein>
    <recommendedName>
        <fullName evidence="3">6-phosphofructo-2-kinase domain-containing protein</fullName>
    </recommendedName>
</protein>
<dbReference type="InterPro" id="IPR027417">
    <property type="entry name" value="P-loop_NTPase"/>
</dbReference>
<dbReference type="GO" id="GO:0006003">
    <property type="term" value="P:fructose 2,6-bisphosphate metabolic process"/>
    <property type="evidence" value="ECO:0007669"/>
    <property type="project" value="InterPro"/>
</dbReference>
<dbReference type="PRINTS" id="PR00991">
    <property type="entry name" value="6PFRUCTKNASE"/>
</dbReference>
<evidence type="ECO:0000256" key="2">
    <source>
        <dbReference type="ARBA" id="ARBA00022840"/>
    </source>
</evidence>
<dbReference type="GO" id="GO:0006000">
    <property type="term" value="P:fructose metabolic process"/>
    <property type="evidence" value="ECO:0007669"/>
    <property type="project" value="InterPro"/>
</dbReference>